<name>A0A2A4TBB7_9DELT</name>
<dbReference type="Pfam" id="PF04773">
    <property type="entry name" value="FecR"/>
    <property type="match status" value="1"/>
</dbReference>
<gene>
    <name evidence="3" type="ORF">COB67_01905</name>
</gene>
<evidence type="ECO:0000256" key="1">
    <source>
        <dbReference type="SAM" id="SignalP"/>
    </source>
</evidence>
<dbReference type="InterPro" id="IPR006860">
    <property type="entry name" value="FecR"/>
</dbReference>
<accession>A0A2A4TBB7</accession>
<feature type="signal peptide" evidence="1">
    <location>
        <begin position="1"/>
        <end position="20"/>
    </location>
</feature>
<organism evidence="3 4">
    <name type="scientific">SAR324 cluster bacterium</name>
    <dbReference type="NCBI Taxonomy" id="2024889"/>
    <lineage>
        <taxon>Bacteria</taxon>
        <taxon>Deltaproteobacteria</taxon>
        <taxon>SAR324 cluster</taxon>
    </lineage>
</organism>
<evidence type="ECO:0000313" key="4">
    <source>
        <dbReference type="Proteomes" id="UP000218113"/>
    </source>
</evidence>
<evidence type="ECO:0000313" key="3">
    <source>
        <dbReference type="EMBL" id="PCI30425.1"/>
    </source>
</evidence>
<reference evidence="4" key="1">
    <citation type="submission" date="2017-08" db="EMBL/GenBank/DDBJ databases">
        <title>A dynamic microbial community with high functional redundancy inhabits the cold, oxic subseafloor aquifer.</title>
        <authorList>
            <person name="Tully B.J."/>
            <person name="Wheat C.G."/>
            <person name="Glazer B.T."/>
            <person name="Huber J.A."/>
        </authorList>
    </citation>
    <scope>NUCLEOTIDE SEQUENCE [LARGE SCALE GENOMIC DNA]</scope>
</reference>
<dbReference type="AlphaFoldDB" id="A0A2A4TBB7"/>
<proteinExistence type="predicted"/>
<dbReference type="Proteomes" id="UP000218113">
    <property type="component" value="Unassembled WGS sequence"/>
</dbReference>
<dbReference type="Gene3D" id="2.60.120.1440">
    <property type="match status" value="1"/>
</dbReference>
<sequence length="207" mass="23135">MKKYSLLILVYFIISPSLQAAPLVAGVITQSQGKVFATREGKRRPLFVSSSVFQGDQLHTEKKARLRLLMIDGSQITLGEKTNFLIQEYSFPKGSNSGIVSLNLKQGFFRTITSKFRRTKRRFRIRTALATIGVKGTDFWGGFWSNELFEVALLEGTALEIFNEGGKVVIDQVGFGTSIKASGIAPSKPKQWPDIKLQKAIDTVRFR</sequence>
<evidence type="ECO:0000259" key="2">
    <source>
        <dbReference type="Pfam" id="PF04773"/>
    </source>
</evidence>
<dbReference type="PANTHER" id="PTHR38731">
    <property type="entry name" value="LIPL45-RELATED LIPOPROTEIN-RELATED"/>
    <property type="match status" value="1"/>
</dbReference>
<feature type="domain" description="FecR protein" evidence="2">
    <location>
        <begin position="56"/>
        <end position="157"/>
    </location>
</feature>
<keyword evidence="1" id="KW-0732">Signal</keyword>
<feature type="chain" id="PRO_5012495093" description="FecR protein domain-containing protein" evidence="1">
    <location>
        <begin position="21"/>
        <end position="207"/>
    </location>
</feature>
<dbReference type="PANTHER" id="PTHR38731:SF1">
    <property type="entry name" value="FECR PROTEIN DOMAIN-CONTAINING PROTEIN"/>
    <property type="match status" value="1"/>
</dbReference>
<protein>
    <recommendedName>
        <fullName evidence="2">FecR protein domain-containing protein</fullName>
    </recommendedName>
</protein>
<comment type="caution">
    <text evidence="3">The sequence shown here is derived from an EMBL/GenBank/DDBJ whole genome shotgun (WGS) entry which is preliminary data.</text>
</comment>
<dbReference type="EMBL" id="NVSR01000005">
    <property type="protein sequence ID" value="PCI30425.1"/>
    <property type="molecule type" value="Genomic_DNA"/>
</dbReference>